<organism evidence="1 2">
    <name type="scientific">Nocardia ignorata</name>
    <dbReference type="NCBI Taxonomy" id="145285"/>
    <lineage>
        <taxon>Bacteria</taxon>
        <taxon>Bacillati</taxon>
        <taxon>Actinomycetota</taxon>
        <taxon>Actinomycetes</taxon>
        <taxon>Mycobacteriales</taxon>
        <taxon>Nocardiaceae</taxon>
        <taxon>Nocardia</taxon>
    </lineage>
</organism>
<evidence type="ECO:0000313" key="2">
    <source>
        <dbReference type="Proteomes" id="UP000295087"/>
    </source>
</evidence>
<proteinExistence type="predicted"/>
<name>A0A4R6P0I1_NOCIG</name>
<accession>A0A4R6P0I1</accession>
<gene>
    <name evidence="1" type="ORF">DFR75_112164</name>
</gene>
<comment type="caution">
    <text evidence="1">The sequence shown here is derived from an EMBL/GenBank/DDBJ whole genome shotgun (WGS) entry which is preliminary data.</text>
</comment>
<evidence type="ECO:0000313" key="1">
    <source>
        <dbReference type="EMBL" id="TDP29895.1"/>
    </source>
</evidence>
<dbReference type="EMBL" id="SNXK01000012">
    <property type="protein sequence ID" value="TDP29895.1"/>
    <property type="molecule type" value="Genomic_DNA"/>
</dbReference>
<keyword evidence="2" id="KW-1185">Reference proteome</keyword>
<dbReference type="AlphaFoldDB" id="A0A4R6P0I1"/>
<sequence length="275" mass="30495">MSTIHTTVPKQGQYRNHKLRAMRLYRGLPSPIIDATPAQDHVNWLVSIGFNDSSVAAAAGLTQNTIRDFRLRKYSTARRQYAARVLAVTHIPTPDQESRNVPAIGTQRRIQALQAAGHTQAQIGTHLGWTQERVDKILRSKSVKGRTFQQVCAVYDLLSHQVGPSAIGKTRSARRGYAPPLAWEGIDIDHPDSTPILDAEPATGCVDEVLLQRIIEGRHTYPDANPLRGPERIAVIDHAITHGWLRARLAAALNISMDGADQALVRRRRELREAA</sequence>
<dbReference type="RefSeq" id="WP_067496663.1">
    <property type="nucleotide sequence ID" value="NZ_SNXK01000012.1"/>
</dbReference>
<reference evidence="1 2" key="1">
    <citation type="submission" date="2019-03" db="EMBL/GenBank/DDBJ databases">
        <title>Genomic Encyclopedia of Type Strains, Phase IV (KMG-IV): sequencing the most valuable type-strain genomes for metagenomic binning, comparative biology and taxonomic classification.</title>
        <authorList>
            <person name="Goeker M."/>
        </authorList>
    </citation>
    <scope>NUCLEOTIDE SEQUENCE [LARGE SCALE GENOMIC DNA]</scope>
    <source>
        <strain evidence="1 2">DSM 44496</strain>
    </source>
</reference>
<dbReference type="Proteomes" id="UP000295087">
    <property type="component" value="Unassembled WGS sequence"/>
</dbReference>
<protein>
    <submittedName>
        <fullName evidence="1">Uncharacterized protein</fullName>
    </submittedName>
</protein>